<evidence type="ECO:0000313" key="16">
    <source>
        <dbReference type="Proteomes" id="UP000324629"/>
    </source>
</evidence>
<dbReference type="AlphaFoldDB" id="A0A5J4NZE6"/>
<dbReference type="GO" id="GO:0005886">
    <property type="term" value="C:plasma membrane"/>
    <property type="evidence" value="ECO:0007669"/>
    <property type="project" value="UniProtKB-SubCell"/>
</dbReference>
<evidence type="ECO:0000256" key="7">
    <source>
        <dbReference type="ARBA" id="ARBA00022989"/>
    </source>
</evidence>
<evidence type="ECO:0000256" key="3">
    <source>
        <dbReference type="ARBA" id="ARBA00022448"/>
    </source>
</evidence>
<evidence type="ECO:0000256" key="13">
    <source>
        <dbReference type="SAM" id="Phobius"/>
    </source>
</evidence>
<comment type="caution">
    <text evidence="15">The sequence shown here is derived from an EMBL/GenBank/DDBJ whole genome shotgun (WGS) entry which is preliminary data.</text>
</comment>
<keyword evidence="7 13" id="KW-1133">Transmembrane helix</keyword>
<feature type="transmembrane region" description="Helical" evidence="13">
    <location>
        <begin position="117"/>
        <end position="141"/>
    </location>
</feature>
<keyword evidence="16" id="KW-1185">Reference proteome</keyword>
<feature type="transmembrane region" description="Helical" evidence="13">
    <location>
        <begin position="153"/>
        <end position="175"/>
    </location>
</feature>
<evidence type="ECO:0000256" key="10">
    <source>
        <dbReference type="ARBA" id="ARBA00023136"/>
    </source>
</evidence>
<dbReference type="InterPro" id="IPR027359">
    <property type="entry name" value="Volt_channel_dom_sf"/>
</dbReference>
<dbReference type="PANTHER" id="PTHR46480">
    <property type="entry name" value="F20B24.22"/>
    <property type="match status" value="1"/>
</dbReference>
<feature type="domain" description="Ion transport" evidence="14">
    <location>
        <begin position="114"/>
        <end position="204"/>
    </location>
</feature>
<evidence type="ECO:0000256" key="5">
    <source>
        <dbReference type="ARBA" id="ARBA00022692"/>
    </source>
</evidence>
<sequence>MINNLSSLTDDSCQTNDLIVEEEENDEYYLNQLQRFSVWIQDQGENVISPDAKYARTRRLIARFLNTMAVHVTIIVLASLDAVILIAVQLLTIEALKALVDTSSPKYLKTKLEDAQFGLECVSISIISLFMIEITVKFFVFGPKHFCAHWMDVLDAVVTLISLALDAFLIADHLLHITKGVEAFEAAAALIIVFRLWRIVRIVNATLVGIHNAMHKKLQRMKQTEARLQCRVYQLERRLIKYNVPLPKDLETEHGTTTAPKQLHHRVVHSRMKQMRNNSSKTLFKVGSDQTFDGLGSTHGTSTDLTDTA</sequence>
<evidence type="ECO:0000313" key="15">
    <source>
        <dbReference type="EMBL" id="KAA3680913.1"/>
    </source>
</evidence>
<dbReference type="PANTHER" id="PTHR46480:SF1">
    <property type="entry name" value="VOLTAGE-GATED HYDROGEN CHANNEL 1"/>
    <property type="match status" value="1"/>
</dbReference>
<comment type="subcellular location">
    <subcellularLocation>
        <location evidence="1">Cell membrane</location>
        <topology evidence="1">Multi-pass membrane protein</topology>
    </subcellularLocation>
</comment>
<keyword evidence="6" id="KW-0851">Voltage-gated channel</keyword>
<keyword evidence="4" id="KW-1003">Cell membrane</keyword>
<evidence type="ECO:0000256" key="4">
    <source>
        <dbReference type="ARBA" id="ARBA00022475"/>
    </source>
</evidence>
<evidence type="ECO:0000259" key="14">
    <source>
        <dbReference type="Pfam" id="PF00520"/>
    </source>
</evidence>
<protein>
    <recommendedName>
        <fullName evidence="2">Voltage-gated hydrogen channel 1</fullName>
    </recommendedName>
    <alternativeName>
        <fullName evidence="12">Hydrogen voltage-gated channel 1</fullName>
    </alternativeName>
</protein>
<evidence type="ECO:0000256" key="12">
    <source>
        <dbReference type="ARBA" id="ARBA00031989"/>
    </source>
</evidence>
<evidence type="ECO:0000256" key="2">
    <source>
        <dbReference type="ARBA" id="ARBA00015897"/>
    </source>
</evidence>
<feature type="transmembrane region" description="Helical" evidence="13">
    <location>
        <begin position="68"/>
        <end position="91"/>
    </location>
</feature>
<proteinExistence type="predicted"/>
<dbReference type="Gene3D" id="1.20.120.350">
    <property type="entry name" value="Voltage-gated potassium channels. Chain C"/>
    <property type="match status" value="1"/>
</dbReference>
<dbReference type="InterPro" id="IPR031846">
    <property type="entry name" value="Hvcn1"/>
</dbReference>
<keyword evidence="5 13" id="KW-0812">Transmembrane</keyword>
<evidence type="ECO:0000256" key="8">
    <source>
        <dbReference type="ARBA" id="ARBA00023054"/>
    </source>
</evidence>
<organism evidence="15 16">
    <name type="scientific">Paragonimus westermani</name>
    <dbReference type="NCBI Taxonomy" id="34504"/>
    <lineage>
        <taxon>Eukaryota</taxon>
        <taxon>Metazoa</taxon>
        <taxon>Spiralia</taxon>
        <taxon>Lophotrochozoa</taxon>
        <taxon>Platyhelminthes</taxon>
        <taxon>Trematoda</taxon>
        <taxon>Digenea</taxon>
        <taxon>Plagiorchiida</taxon>
        <taxon>Troglotremata</taxon>
        <taxon>Troglotrematidae</taxon>
        <taxon>Paragonimus</taxon>
    </lineage>
</organism>
<name>A0A5J4NZE6_9TREM</name>
<gene>
    <name evidence="15" type="ORF">DEA37_0013473</name>
</gene>
<keyword evidence="8" id="KW-0175">Coiled coil</keyword>
<evidence type="ECO:0000256" key="11">
    <source>
        <dbReference type="ARBA" id="ARBA00023303"/>
    </source>
</evidence>
<reference evidence="15 16" key="1">
    <citation type="journal article" date="2019" name="Gigascience">
        <title>Whole-genome sequence of the oriental lung fluke Paragonimus westermani.</title>
        <authorList>
            <person name="Oey H."/>
            <person name="Zakrzewski M."/>
            <person name="Narain K."/>
            <person name="Devi K.R."/>
            <person name="Agatsuma T."/>
            <person name="Nawaratna S."/>
            <person name="Gobert G.N."/>
            <person name="Jones M.K."/>
            <person name="Ragan M.A."/>
            <person name="McManus D.P."/>
            <person name="Krause L."/>
        </authorList>
    </citation>
    <scope>NUCLEOTIDE SEQUENCE [LARGE SCALE GENOMIC DNA]</scope>
    <source>
        <strain evidence="15 16">IND2009</strain>
    </source>
</reference>
<keyword evidence="3" id="KW-0813">Transport</keyword>
<evidence type="ECO:0000256" key="1">
    <source>
        <dbReference type="ARBA" id="ARBA00004651"/>
    </source>
</evidence>
<keyword evidence="9" id="KW-0406">Ion transport</keyword>
<evidence type="ECO:0000256" key="6">
    <source>
        <dbReference type="ARBA" id="ARBA00022882"/>
    </source>
</evidence>
<keyword evidence="10 13" id="KW-0472">Membrane</keyword>
<dbReference type="EMBL" id="QNGE01000323">
    <property type="protein sequence ID" value="KAA3680913.1"/>
    <property type="molecule type" value="Genomic_DNA"/>
</dbReference>
<keyword evidence="11" id="KW-0407">Ion channel</keyword>
<dbReference type="InterPro" id="IPR005821">
    <property type="entry name" value="Ion_trans_dom"/>
</dbReference>
<feature type="transmembrane region" description="Helical" evidence="13">
    <location>
        <begin position="187"/>
        <end position="210"/>
    </location>
</feature>
<dbReference type="GO" id="GO:0034702">
    <property type="term" value="C:monoatomic ion channel complex"/>
    <property type="evidence" value="ECO:0007669"/>
    <property type="project" value="UniProtKB-KW"/>
</dbReference>
<dbReference type="Proteomes" id="UP000324629">
    <property type="component" value="Unassembled WGS sequence"/>
</dbReference>
<dbReference type="Pfam" id="PF00520">
    <property type="entry name" value="Ion_trans"/>
    <property type="match status" value="1"/>
</dbReference>
<evidence type="ECO:0000256" key="9">
    <source>
        <dbReference type="ARBA" id="ARBA00023065"/>
    </source>
</evidence>
<accession>A0A5J4NZE6</accession>
<dbReference type="GO" id="GO:0030171">
    <property type="term" value="F:voltage-gated proton channel activity"/>
    <property type="evidence" value="ECO:0007669"/>
    <property type="project" value="InterPro"/>
</dbReference>